<dbReference type="EMBL" id="WXFA01000041">
    <property type="protein sequence ID" value="MBM3095250.1"/>
    <property type="molecule type" value="Genomic_DNA"/>
</dbReference>
<comment type="caution">
    <text evidence="2">The sequence shown here is derived from an EMBL/GenBank/DDBJ whole genome shotgun (WGS) entry which is preliminary data.</text>
</comment>
<dbReference type="InterPro" id="IPR029063">
    <property type="entry name" value="SAM-dependent_MTases_sf"/>
</dbReference>
<dbReference type="AlphaFoldDB" id="A0AAW4FVF0"/>
<name>A0AAW4FVF0_9HYPH</name>
<dbReference type="Pfam" id="PF08242">
    <property type="entry name" value="Methyltransf_12"/>
    <property type="match status" value="1"/>
</dbReference>
<dbReference type="RefSeq" id="WP_158071745.1">
    <property type="nucleotide sequence ID" value="NZ_CP083370.1"/>
</dbReference>
<dbReference type="PANTHER" id="PTHR42912">
    <property type="entry name" value="METHYLTRANSFERASE"/>
    <property type="match status" value="1"/>
</dbReference>
<keyword evidence="2" id="KW-0808">Transferase</keyword>
<gene>
    <name evidence="2" type="ORF">GFB56_31500</name>
</gene>
<evidence type="ECO:0000259" key="1">
    <source>
        <dbReference type="Pfam" id="PF08242"/>
    </source>
</evidence>
<dbReference type="PANTHER" id="PTHR42912:SF80">
    <property type="entry name" value="METHYLTRANSFERASE DOMAIN-CONTAINING PROTEIN"/>
    <property type="match status" value="1"/>
</dbReference>
<evidence type="ECO:0000313" key="3">
    <source>
        <dbReference type="Proteomes" id="UP000744980"/>
    </source>
</evidence>
<dbReference type="InterPro" id="IPR050508">
    <property type="entry name" value="Methyltransf_Superfamily"/>
</dbReference>
<accession>A0AAW4FVF0</accession>
<dbReference type="Gene3D" id="3.40.50.150">
    <property type="entry name" value="Vaccinia Virus protein VP39"/>
    <property type="match status" value="1"/>
</dbReference>
<dbReference type="GO" id="GO:0008168">
    <property type="term" value="F:methyltransferase activity"/>
    <property type="evidence" value="ECO:0007669"/>
    <property type="project" value="UniProtKB-KW"/>
</dbReference>
<protein>
    <submittedName>
        <fullName evidence="2">Methyltransferase</fullName>
    </submittedName>
</protein>
<keyword evidence="3" id="KW-1185">Reference proteome</keyword>
<feature type="domain" description="Methyltransferase type 12" evidence="1">
    <location>
        <begin position="11"/>
        <end position="109"/>
    </location>
</feature>
<keyword evidence="2" id="KW-0489">Methyltransferase</keyword>
<proteinExistence type="predicted"/>
<dbReference type="GO" id="GO:0032259">
    <property type="term" value="P:methylation"/>
    <property type="evidence" value="ECO:0007669"/>
    <property type="project" value="UniProtKB-KW"/>
</dbReference>
<organism evidence="2 3">
    <name type="scientific">Ensifer canadensis</name>
    <dbReference type="NCBI Taxonomy" id="555315"/>
    <lineage>
        <taxon>Bacteria</taxon>
        <taxon>Pseudomonadati</taxon>
        <taxon>Pseudomonadota</taxon>
        <taxon>Alphaproteobacteria</taxon>
        <taxon>Hyphomicrobiales</taxon>
        <taxon>Rhizobiaceae</taxon>
        <taxon>Sinorhizobium/Ensifer group</taxon>
        <taxon>Ensifer</taxon>
    </lineage>
</organism>
<sequence>MIAPQPSDWLLEIGCGHGVAVTGVCEKLADGRIVAIDRSAKMIAAAKQRNASYVAAGRADFEAIELARADFGDARFDAAFAIRVCVFARGDPSRELAVLAQVLKPDGRLLIFDDEPSGSAEDISSRIEARLADSRWSVANVRTHRVDRSDVVCVIARPGQSENGRLG</sequence>
<dbReference type="CDD" id="cd02440">
    <property type="entry name" value="AdoMet_MTases"/>
    <property type="match status" value="1"/>
</dbReference>
<dbReference type="InterPro" id="IPR013217">
    <property type="entry name" value="Methyltransf_12"/>
</dbReference>
<dbReference type="SUPFAM" id="SSF53335">
    <property type="entry name" value="S-adenosyl-L-methionine-dependent methyltransferases"/>
    <property type="match status" value="1"/>
</dbReference>
<dbReference type="Proteomes" id="UP000744980">
    <property type="component" value="Unassembled WGS sequence"/>
</dbReference>
<reference evidence="2 3" key="1">
    <citation type="submission" date="2020-01" db="EMBL/GenBank/DDBJ databases">
        <title>Draft genome assembly of Ensifer adhaerens T173.</title>
        <authorList>
            <person name="Craig J.E."/>
            <person name="Stinchcombe J.R."/>
        </authorList>
    </citation>
    <scope>NUCLEOTIDE SEQUENCE [LARGE SCALE GENOMIC DNA]</scope>
    <source>
        <strain evidence="2 3">T173</strain>
    </source>
</reference>
<evidence type="ECO:0000313" key="2">
    <source>
        <dbReference type="EMBL" id="MBM3095250.1"/>
    </source>
</evidence>